<dbReference type="Gene3D" id="2.60.40.1190">
    <property type="match status" value="1"/>
</dbReference>
<evidence type="ECO:0008006" key="9">
    <source>
        <dbReference type="Google" id="ProtNLM"/>
    </source>
</evidence>
<feature type="compositionally biased region" description="Low complexity" evidence="1">
    <location>
        <begin position="1030"/>
        <end position="1069"/>
    </location>
</feature>
<evidence type="ECO:0000256" key="2">
    <source>
        <dbReference type="SAM" id="Phobius"/>
    </source>
</evidence>
<dbReference type="RefSeq" id="WP_087138477.1">
    <property type="nucleotide sequence ID" value="NZ_FUKR01000072.1"/>
</dbReference>
<feature type="chain" id="PRO_5039661218" description="Dextranase" evidence="3">
    <location>
        <begin position="35"/>
        <end position="1115"/>
    </location>
</feature>
<dbReference type="SUPFAM" id="SSF49344">
    <property type="entry name" value="CBD9-like"/>
    <property type="match status" value="1"/>
</dbReference>
<proteinExistence type="predicted"/>
<feature type="domain" description="Glycoside hydrolase family 49 C-terminal" evidence="4">
    <location>
        <begin position="503"/>
        <end position="625"/>
    </location>
</feature>
<keyword evidence="3" id="KW-0732">Signal</keyword>
<feature type="region of interest" description="Disordered" evidence="1">
    <location>
        <begin position="990"/>
        <end position="1069"/>
    </location>
</feature>
<dbReference type="Pfam" id="PF09985">
    <property type="entry name" value="Glucodextran_C"/>
    <property type="match status" value="1"/>
</dbReference>
<feature type="compositionally biased region" description="Gly residues" evidence="1">
    <location>
        <begin position="1010"/>
        <end position="1029"/>
    </location>
</feature>
<dbReference type="Pfam" id="PF09136">
    <property type="entry name" value="Glucodextran_B"/>
    <property type="match status" value="1"/>
</dbReference>
<dbReference type="InterPro" id="IPR011050">
    <property type="entry name" value="Pectin_lyase_fold/virulence"/>
</dbReference>
<dbReference type="InterPro" id="IPR041402">
    <property type="entry name" value="B_solenoid_dext"/>
</dbReference>
<dbReference type="Gene3D" id="2.60.40.10">
    <property type="entry name" value="Immunoglobulins"/>
    <property type="match status" value="1"/>
</dbReference>
<dbReference type="SUPFAM" id="SSF101596">
    <property type="entry name" value="Dextranase, N-terminal domain"/>
    <property type="match status" value="1"/>
</dbReference>
<dbReference type="InterPro" id="IPR012334">
    <property type="entry name" value="Pectin_lyas_fold"/>
</dbReference>
<dbReference type="Pfam" id="PF18783">
    <property type="entry name" value="IPU_b_solenoid"/>
    <property type="match status" value="1"/>
</dbReference>
<organism evidence="7 8">
    <name type="scientific">Mycetocola reblochoni REB411</name>
    <dbReference type="NCBI Taxonomy" id="1255698"/>
    <lineage>
        <taxon>Bacteria</taxon>
        <taxon>Bacillati</taxon>
        <taxon>Actinomycetota</taxon>
        <taxon>Actinomycetes</taxon>
        <taxon>Micrococcales</taxon>
        <taxon>Microbacteriaceae</taxon>
        <taxon>Mycetocola</taxon>
    </lineage>
</organism>
<evidence type="ECO:0000259" key="5">
    <source>
        <dbReference type="Pfam" id="PF09985"/>
    </source>
</evidence>
<feature type="domain" description="Glucodextranase-like C-terminal" evidence="5">
    <location>
        <begin position="723"/>
        <end position="918"/>
    </location>
</feature>
<dbReference type="SUPFAM" id="SSF51126">
    <property type="entry name" value="Pectin lyase-like"/>
    <property type="match status" value="1"/>
</dbReference>
<dbReference type="OrthoDB" id="9806081at2"/>
<reference evidence="8" key="1">
    <citation type="submission" date="2017-02" db="EMBL/GenBank/DDBJ databases">
        <authorList>
            <person name="Dridi B."/>
        </authorList>
    </citation>
    <scope>NUCLEOTIDE SEQUENCE [LARGE SCALE GENOMIC DNA]</scope>
    <source>
        <strain evidence="8">EB411</strain>
    </source>
</reference>
<dbReference type="GO" id="GO:0005975">
    <property type="term" value="P:carbohydrate metabolic process"/>
    <property type="evidence" value="ECO:0007669"/>
    <property type="project" value="UniProtKB-ARBA"/>
</dbReference>
<keyword evidence="2" id="KW-1133">Transmembrane helix</keyword>
<feature type="signal peptide" evidence="3">
    <location>
        <begin position="1"/>
        <end position="34"/>
    </location>
</feature>
<dbReference type="Pfam" id="PF18841">
    <property type="entry name" value="B_solenoid_dext"/>
    <property type="match status" value="1"/>
</dbReference>
<dbReference type="AlphaFoldDB" id="A0A1R4K9V4"/>
<gene>
    <name evidence="7" type="ORF">FM119_12400</name>
</gene>
<dbReference type="InterPro" id="IPR023226">
    <property type="entry name" value="Glyco_hydro_49_N_dom"/>
</dbReference>
<dbReference type="Pfam" id="PF17433">
    <property type="entry name" value="Glyco_hydro_49N"/>
    <property type="match status" value="1"/>
</dbReference>
<dbReference type="InterPro" id="IPR019248">
    <property type="entry name" value="Glucodextran_C"/>
</dbReference>
<feature type="compositionally biased region" description="Low complexity" evidence="1">
    <location>
        <begin position="999"/>
        <end position="1009"/>
    </location>
</feature>
<evidence type="ECO:0000313" key="8">
    <source>
        <dbReference type="Proteomes" id="UP000196778"/>
    </source>
</evidence>
<dbReference type="Gene3D" id="2.60.350.10">
    <property type="entry name" value="Dextranase, N-terminal"/>
    <property type="match status" value="1"/>
</dbReference>
<evidence type="ECO:0000259" key="6">
    <source>
        <dbReference type="Pfam" id="PF17433"/>
    </source>
</evidence>
<keyword evidence="2" id="KW-0472">Membrane</keyword>
<dbReference type="InterPro" id="IPR014756">
    <property type="entry name" value="Ig_E-set"/>
</dbReference>
<evidence type="ECO:0000259" key="4">
    <source>
        <dbReference type="Pfam" id="PF03718"/>
    </source>
</evidence>
<dbReference type="SUPFAM" id="SSF81296">
    <property type="entry name" value="E set domains"/>
    <property type="match status" value="1"/>
</dbReference>
<dbReference type="Proteomes" id="UP000196778">
    <property type="component" value="Unassembled WGS sequence"/>
</dbReference>
<dbReference type="InterPro" id="IPR035953">
    <property type="entry name" value="Dextranase_N-ter"/>
</dbReference>
<keyword evidence="2" id="KW-0812">Transmembrane</keyword>
<evidence type="ECO:0000256" key="1">
    <source>
        <dbReference type="SAM" id="MobiDB-lite"/>
    </source>
</evidence>
<name>A0A1R4K9V4_9MICO</name>
<evidence type="ECO:0000256" key="3">
    <source>
        <dbReference type="SAM" id="SignalP"/>
    </source>
</evidence>
<dbReference type="InterPro" id="IPR041274">
    <property type="entry name" value="IPU_b_solenoid"/>
</dbReference>
<dbReference type="InterPro" id="IPR013783">
    <property type="entry name" value="Ig-like_fold"/>
</dbReference>
<protein>
    <recommendedName>
        <fullName evidence="9">Dextranase</fullName>
    </recommendedName>
</protein>
<accession>A0A1R4K9V4</accession>
<dbReference type="InterPro" id="IPR005192">
    <property type="entry name" value="Glyco_hydro_49_C"/>
</dbReference>
<dbReference type="Gene3D" id="2.160.20.10">
    <property type="entry name" value="Single-stranded right-handed beta-helix, Pectin lyase-like"/>
    <property type="match status" value="1"/>
</dbReference>
<dbReference type="Pfam" id="PF03718">
    <property type="entry name" value="Glyco_hydro_49"/>
    <property type="match status" value="1"/>
</dbReference>
<keyword evidence="8" id="KW-1185">Reference proteome</keyword>
<sequence>MTALSARPAQRRRRGGVALAALAALVFGSLGTAAASAPAAAADEAPTTWGHDNAIATTGPIADDQVRQSPFYSASVASAADPAAGNDSFVYLSVPRSGNGKIGYTEQDGAEFAADAGLSMSWSSFEYSADATVDVSLTTGQTIDSVDQVTIRPTDLGLHTELVDDTTVRVTVPYSEGGYRFSVEFDPQLFTAYNDMSDASGLLTTEAEGNRAVHTEPRNSLMVFANAAPDQAETERTIPTEADGSIHRPAEGRVNDLNDISEEIIYFEPGVYDMGSDYHAVLPANVRWVYLAPGAYVKGAFRFADNTQPHYKVTGLGVLSGEQYVYEPDTTNGYEHNVNENCHSDCVKMLQFESSDDAQQLELQGVTIANPPYHSFVVYQHDDIGEVLVTDFTMTVDDYKQVGSWYWQTDGIELYPGGRMSDTFFHANDDVLKMYHDDVQIQNTVIWKNENGPVVQWGWGPREIDGVSVTNTDVIHNRMYWKDVKYNTCVFNSSTHWEDMSATDRADPTQTVRNMTFTDTRVEGKVNCAVRLFAMANTENITIDGLDIDEWNDLDPSSQASKFSTFTNSAGERVTLGDEMTEGNGLLLNNYRVGGETILKAGDNWASTELGRLDFDADTWDSWNATGDDAPTGQAPSLTLDGPADGSIADSRSLTLRGTSDAARVTVSVNGQATEAELVDGSFTAAVTLPEITNRLVVTARSADDGIAVERRTVTALGSRLGHLTDPSGDDVGQGDYTYPTNSAFNPGSLDLTGFDVYDDEGTARFVVTTEGTIANPWGGDGMSTQRVNVYLRDAAGEEPAPAPAARSGLLRAADESAASTPLLPGTNMSGDGEWSHAIVADGRYADARFGTGVYDAEQERVGDAALTVLPAGTIIASVDDEVFEGVDLATAEYQVSMLSGAEEGEGVGGVRPVYSTSCAAGEGCPDFVGPFRFGGGAGDWTDANEARDTVTDDANAIDIISGDREQSEVMDYTAGPVVVPFLALAAVTPEEPEPGETEPPTGGSDTDGSGSGADGSGSAGSGADGSGSGADASAGSDSDGSDSATGSDGSEATAGSGDADGTASPAAASADDLARTGTDAAVAALLAALLLGVAGFALIARRRRNGAVPADGTE</sequence>
<dbReference type="GO" id="GO:0004553">
    <property type="term" value="F:hydrolase activity, hydrolyzing O-glycosyl compounds"/>
    <property type="evidence" value="ECO:0007669"/>
    <property type="project" value="InterPro"/>
</dbReference>
<dbReference type="EMBL" id="FUKR01000072">
    <property type="protein sequence ID" value="SJN41079.1"/>
    <property type="molecule type" value="Genomic_DNA"/>
</dbReference>
<feature type="transmembrane region" description="Helical" evidence="2">
    <location>
        <begin position="1081"/>
        <end position="1101"/>
    </location>
</feature>
<feature type="domain" description="Glycoside hydrolase family 49 N-terminal" evidence="6">
    <location>
        <begin position="46"/>
        <end position="226"/>
    </location>
</feature>
<evidence type="ECO:0000313" key="7">
    <source>
        <dbReference type="EMBL" id="SJN41079.1"/>
    </source>
</evidence>